<feature type="region of interest" description="Disordered" evidence="1">
    <location>
        <begin position="84"/>
        <end position="125"/>
    </location>
</feature>
<accession>A0AAW0A9R0</accession>
<evidence type="ECO:0000256" key="1">
    <source>
        <dbReference type="SAM" id="MobiDB-lite"/>
    </source>
</evidence>
<proteinExistence type="predicted"/>
<comment type="caution">
    <text evidence="2">The sequence shown here is derived from an EMBL/GenBank/DDBJ whole genome shotgun (WGS) entry which is preliminary data.</text>
</comment>
<feature type="region of interest" description="Disordered" evidence="1">
    <location>
        <begin position="22"/>
        <end position="44"/>
    </location>
</feature>
<dbReference type="EMBL" id="JAWWNJ010000077">
    <property type="protein sequence ID" value="KAK7005919.1"/>
    <property type="molecule type" value="Genomic_DNA"/>
</dbReference>
<evidence type="ECO:0000313" key="3">
    <source>
        <dbReference type="Proteomes" id="UP001362999"/>
    </source>
</evidence>
<sequence length="161" mass="17423">MYYANCRHCIANRVRNDLHLGSEALPRRSNPRSGPVHFQAPSDTREGTNYVLSWPPVPHPITPTSGASDASFVSVYYTPPTSPISAYTPSASSAPSTPSLTDSSAPTSPRVSSADSMDLNADEDRQALLSEADLARHTPRLRGWARLHAKAPPRILTTAPY</sequence>
<dbReference type="AlphaFoldDB" id="A0AAW0A9R0"/>
<protein>
    <submittedName>
        <fullName evidence="2">Uncharacterized protein</fullName>
    </submittedName>
</protein>
<gene>
    <name evidence="2" type="ORF">R3P38DRAFT_3604130</name>
</gene>
<organism evidence="2 3">
    <name type="scientific">Favolaschia claudopus</name>
    <dbReference type="NCBI Taxonomy" id="2862362"/>
    <lineage>
        <taxon>Eukaryota</taxon>
        <taxon>Fungi</taxon>
        <taxon>Dikarya</taxon>
        <taxon>Basidiomycota</taxon>
        <taxon>Agaricomycotina</taxon>
        <taxon>Agaricomycetes</taxon>
        <taxon>Agaricomycetidae</taxon>
        <taxon>Agaricales</taxon>
        <taxon>Marasmiineae</taxon>
        <taxon>Mycenaceae</taxon>
        <taxon>Favolaschia</taxon>
    </lineage>
</organism>
<name>A0AAW0A9R0_9AGAR</name>
<keyword evidence="3" id="KW-1185">Reference proteome</keyword>
<reference evidence="2 3" key="1">
    <citation type="journal article" date="2024" name="J Genomics">
        <title>Draft genome sequencing and assembly of Favolaschia claudopus CIRM-BRFM 2984 isolated from oak limbs.</title>
        <authorList>
            <person name="Navarro D."/>
            <person name="Drula E."/>
            <person name="Chaduli D."/>
            <person name="Cazenave R."/>
            <person name="Ahrendt S."/>
            <person name="Wang J."/>
            <person name="Lipzen A."/>
            <person name="Daum C."/>
            <person name="Barry K."/>
            <person name="Grigoriev I.V."/>
            <person name="Favel A."/>
            <person name="Rosso M.N."/>
            <person name="Martin F."/>
        </authorList>
    </citation>
    <scope>NUCLEOTIDE SEQUENCE [LARGE SCALE GENOMIC DNA]</scope>
    <source>
        <strain evidence="2 3">CIRM-BRFM 2984</strain>
    </source>
</reference>
<dbReference type="Proteomes" id="UP001362999">
    <property type="component" value="Unassembled WGS sequence"/>
</dbReference>
<evidence type="ECO:0000313" key="2">
    <source>
        <dbReference type="EMBL" id="KAK7005919.1"/>
    </source>
</evidence>
<feature type="compositionally biased region" description="Low complexity" evidence="1">
    <location>
        <begin position="84"/>
        <end position="109"/>
    </location>
</feature>